<sequence length="308" mass="35066">MKRGLDIGSDKLPLAERQGINHHLLDILPAQADFSAGDFFDLARAAIDDVVRRGKLPIIVGGTGLYLRWLVHGKPRTPRSTPLLAARAQRKLDKAWARVEAMKGGPLDAAEKWKVAVEVVRAAGDPVSADRLAGEPNNFYRLLRVYEILLDTGQPLAQLDLSKEAELDYDFRCFFLNRPRMELYRRIDARCEQMLHNGILQEAKWLLDEGVAQDSNCASRAIGYRQAMQFLEACLADPAHLCKDNLVDLVDSMQQSSRQLCHRQLTWFRDDAMYQWLDATRSTVDLVLHVQQELQKPEHKGDFGKDYW</sequence>
<dbReference type="GO" id="GO:0009691">
    <property type="term" value="P:cytokinin biosynthetic process"/>
    <property type="evidence" value="ECO:0007669"/>
    <property type="project" value="TreeGrafter"/>
</dbReference>
<dbReference type="PANTHER" id="PTHR11088:SF60">
    <property type="entry name" value="TRNA DIMETHYLALLYLTRANSFERASE"/>
    <property type="match status" value="1"/>
</dbReference>
<dbReference type="GO" id="GO:0005524">
    <property type="term" value="F:ATP binding"/>
    <property type="evidence" value="ECO:0007669"/>
    <property type="project" value="UniProtKB-KW"/>
</dbReference>
<organism evidence="11 12">
    <name type="scientific">Apatococcus fuscideae</name>
    <dbReference type="NCBI Taxonomy" id="2026836"/>
    <lineage>
        <taxon>Eukaryota</taxon>
        <taxon>Viridiplantae</taxon>
        <taxon>Chlorophyta</taxon>
        <taxon>core chlorophytes</taxon>
        <taxon>Trebouxiophyceae</taxon>
        <taxon>Chlorellales</taxon>
        <taxon>Chlorellaceae</taxon>
        <taxon>Apatococcus</taxon>
    </lineage>
</organism>
<evidence type="ECO:0000313" key="11">
    <source>
        <dbReference type="EMBL" id="KAK9833352.1"/>
    </source>
</evidence>
<keyword evidence="6 10" id="KW-0547">Nucleotide-binding</keyword>
<comment type="cofactor">
    <cofactor evidence="1">
        <name>Mg(2+)</name>
        <dbReference type="ChEBI" id="CHEBI:18420"/>
    </cofactor>
</comment>
<dbReference type="EC" id="2.5.1.75" evidence="3"/>
<keyword evidence="8" id="KW-0460">Magnesium</keyword>
<dbReference type="PANTHER" id="PTHR11088">
    <property type="entry name" value="TRNA DIMETHYLALLYLTRANSFERASE"/>
    <property type="match status" value="1"/>
</dbReference>
<dbReference type="InterPro" id="IPR039657">
    <property type="entry name" value="Dimethylallyltransferase"/>
</dbReference>
<evidence type="ECO:0000256" key="6">
    <source>
        <dbReference type="ARBA" id="ARBA00022741"/>
    </source>
</evidence>
<dbReference type="GO" id="GO:0006400">
    <property type="term" value="P:tRNA modification"/>
    <property type="evidence" value="ECO:0007669"/>
    <property type="project" value="TreeGrafter"/>
</dbReference>
<evidence type="ECO:0000256" key="5">
    <source>
        <dbReference type="ARBA" id="ARBA00022694"/>
    </source>
</evidence>
<evidence type="ECO:0000256" key="3">
    <source>
        <dbReference type="ARBA" id="ARBA00012665"/>
    </source>
</evidence>
<keyword evidence="4 10" id="KW-0808">Transferase</keyword>
<comment type="similarity">
    <text evidence="2 10">Belongs to the IPP transferase family.</text>
</comment>
<dbReference type="Proteomes" id="UP001485043">
    <property type="component" value="Unassembled WGS sequence"/>
</dbReference>
<evidence type="ECO:0000256" key="4">
    <source>
        <dbReference type="ARBA" id="ARBA00022679"/>
    </source>
</evidence>
<evidence type="ECO:0000256" key="7">
    <source>
        <dbReference type="ARBA" id="ARBA00022840"/>
    </source>
</evidence>
<dbReference type="Gene3D" id="3.40.50.300">
    <property type="entry name" value="P-loop containing nucleotide triphosphate hydrolases"/>
    <property type="match status" value="1"/>
</dbReference>
<dbReference type="InterPro" id="IPR018022">
    <property type="entry name" value="IPT"/>
</dbReference>
<reference evidence="11 12" key="1">
    <citation type="journal article" date="2024" name="Nat. Commun.">
        <title>Phylogenomics reveals the evolutionary origins of lichenization in chlorophyte algae.</title>
        <authorList>
            <person name="Puginier C."/>
            <person name="Libourel C."/>
            <person name="Otte J."/>
            <person name="Skaloud P."/>
            <person name="Haon M."/>
            <person name="Grisel S."/>
            <person name="Petersen M."/>
            <person name="Berrin J.G."/>
            <person name="Delaux P.M."/>
            <person name="Dal Grande F."/>
            <person name="Keller J."/>
        </authorList>
    </citation>
    <scope>NUCLEOTIDE SEQUENCE [LARGE SCALE GENOMIC DNA]</scope>
    <source>
        <strain evidence="11 12">SAG 2523</strain>
    </source>
</reference>
<comment type="catalytic activity">
    <reaction evidence="9">
        <text>adenosine(37) in tRNA + dimethylallyl diphosphate = N(6)-dimethylallyladenosine(37) in tRNA + diphosphate</text>
        <dbReference type="Rhea" id="RHEA:26482"/>
        <dbReference type="Rhea" id="RHEA-COMP:10162"/>
        <dbReference type="Rhea" id="RHEA-COMP:10375"/>
        <dbReference type="ChEBI" id="CHEBI:33019"/>
        <dbReference type="ChEBI" id="CHEBI:57623"/>
        <dbReference type="ChEBI" id="CHEBI:74411"/>
        <dbReference type="ChEBI" id="CHEBI:74415"/>
        <dbReference type="EC" id="2.5.1.75"/>
    </reaction>
</comment>
<dbReference type="InterPro" id="IPR027417">
    <property type="entry name" value="P-loop_NTPase"/>
</dbReference>
<keyword evidence="12" id="KW-1185">Reference proteome</keyword>
<proteinExistence type="inferred from homology"/>
<dbReference type="NCBIfam" id="TIGR00174">
    <property type="entry name" value="miaA"/>
    <property type="match status" value="1"/>
</dbReference>
<keyword evidence="5" id="KW-0819">tRNA processing</keyword>
<protein>
    <recommendedName>
        <fullName evidence="3">tRNA dimethylallyltransferase</fullName>
        <ecNumber evidence="3">2.5.1.75</ecNumber>
    </recommendedName>
</protein>
<evidence type="ECO:0000256" key="1">
    <source>
        <dbReference type="ARBA" id="ARBA00001946"/>
    </source>
</evidence>
<dbReference type="GO" id="GO:0052381">
    <property type="term" value="F:tRNA dimethylallyltransferase activity"/>
    <property type="evidence" value="ECO:0007669"/>
    <property type="project" value="UniProtKB-EC"/>
</dbReference>
<evidence type="ECO:0000256" key="2">
    <source>
        <dbReference type="ARBA" id="ARBA00005842"/>
    </source>
</evidence>
<evidence type="ECO:0000256" key="10">
    <source>
        <dbReference type="RuleBase" id="RU003785"/>
    </source>
</evidence>
<evidence type="ECO:0000313" key="12">
    <source>
        <dbReference type="Proteomes" id="UP001485043"/>
    </source>
</evidence>
<dbReference type="EMBL" id="JALJOV010002187">
    <property type="protein sequence ID" value="KAK9833352.1"/>
    <property type="molecule type" value="Genomic_DNA"/>
</dbReference>
<dbReference type="Pfam" id="PF01715">
    <property type="entry name" value="IPPT"/>
    <property type="match status" value="1"/>
</dbReference>
<keyword evidence="7 10" id="KW-0067">ATP-binding</keyword>
<comment type="caution">
    <text evidence="11">The sequence shown here is derived from an EMBL/GenBank/DDBJ whole genome shotgun (WGS) entry which is preliminary data.</text>
</comment>
<accession>A0AAW1RI55</accession>
<evidence type="ECO:0000256" key="8">
    <source>
        <dbReference type="ARBA" id="ARBA00022842"/>
    </source>
</evidence>
<dbReference type="AlphaFoldDB" id="A0AAW1RI55"/>
<gene>
    <name evidence="11" type="ORF">WJX84_005140</name>
</gene>
<evidence type="ECO:0000256" key="9">
    <source>
        <dbReference type="ARBA" id="ARBA00049563"/>
    </source>
</evidence>
<name>A0AAW1RI55_9CHLO</name>
<dbReference type="SUPFAM" id="SSF52540">
    <property type="entry name" value="P-loop containing nucleoside triphosphate hydrolases"/>
    <property type="match status" value="1"/>
</dbReference>